<accession>A0A6J1W083</accession>
<evidence type="ECO:0000256" key="4">
    <source>
        <dbReference type="ARBA" id="ARBA00023134"/>
    </source>
</evidence>
<dbReference type="PANTHER" id="PTHR32341:SF17">
    <property type="entry name" value="IRG-TYPE G DOMAIN-CONTAINING PROTEIN"/>
    <property type="match status" value="1"/>
</dbReference>
<evidence type="ECO:0000313" key="7">
    <source>
        <dbReference type="RefSeq" id="XP_026548681.1"/>
    </source>
</evidence>
<name>A0A6J1W083_9SAUR</name>
<dbReference type="Pfam" id="PF05049">
    <property type="entry name" value="IIGP"/>
    <property type="match status" value="1"/>
</dbReference>
<dbReference type="PROSITE" id="PS51716">
    <property type="entry name" value="G_IRG"/>
    <property type="match status" value="1"/>
</dbReference>
<organism evidence="6 7">
    <name type="scientific">Notechis scutatus</name>
    <name type="common">mainland tiger snake</name>
    <dbReference type="NCBI Taxonomy" id="8663"/>
    <lineage>
        <taxon>Eukaryota</taxon>
        <taxon>Metazoa</taxon>
        <taxon>Chordata</taxon>
        <taxon>Craniata</taxon>
        <taxon>Vertebrata</taxon>
        <taxon>Euteleostomi</taxon>
        <taxon>Lepidosauria</taxon>
        <taxon>Squamata</taxon>
        <taxon>Bifurcata</taxon>
        <taxon>Unidentata</taxon>
        <taxon>Episquamata</taxon>
        <taxon>Toxicofera</taxon>
        <taxon>Serpentes</taxon>
        <taxon>Colubroidea</taxon>
        <taxon>Elapidae</taxon>
        <taxon>Hydrophiinae</taxon>
        <taxon>Notechis</taxon>
    </lineage>
</organism>
<dbReference type="InterPro" id="IPR027417">
    <property type="entry name" value="P-loop_NTPase"/>
</dbReference>
<dbReference type="RefSeq" id="XP_026548681.1">
    <property type="nucleotide sequence ID" value="XM_026692896.1"/>
</dbReference>
<evidence type="ECO:0000313" key="6">
    <source>
        <dbReference type="Proteomes" id="UP000504612"/>
    </source>
</evidence>
<dbReference type="InterPro" id="IPR030385">
    <property type="entry name" value="G_IRG_dom"/>
</dbReference>
<evidence type="ECO:0000256" key="1">
    <source>
        <dbReference type="ARBA" id="ARBA00005429"/>
    </source>
</evidence>
<dbReference type="SUPFAM" id="SSF52540">
    <property type="entry name" value="P-loop containing nucleoside triphosphate hydrolases"/>
    <property type="match status" value="1"/>
</dbReference>
<dbReference type="InterPro" id="IPR007743">
    <property type="entry name" value="Immunity-related_GTPase-like"/>
</dbReference>
<evidence type="ECO:0000256" key="2">
    <source>
        <dbReference type="ARBA" id="ARBA00022741"/>
    </source>
</evidence>
<dbReference type="PANTHER" id="PTHR32341">
    <property type="entry name" value="INTERFERON-INDUCIBLE GTPASE"/>
    <property type="match status" value="1"/>
</dbReference>
<dbReference type="FunFam" id="3.40.50.300:FF:000541">
    <property type="entry name" value="Immunity related GTPase M"/>
    <property type="match status" value="1"/>
</dbReference>
<proteinExistence type="inferred from homology"/>
<dbReference type="GO" id="GO:0016020">
    <property type="term" value="C:membrane"/>
    <property type="evidence" value="ECO:0007669"/>
    <property type="project" value="InterPro"/>
</dbReference>
<protein>
    <submittedName>
        <fullName evidence="7">Interferon-inducible GTPase 5-like isoform X1</fullName>
    </submittedName>
</protein>
<gene>
    <name evidence="7" type="primary">LOC113430453</name>
</gene>
<keyword evidence="2" id="KW-0547">Nucleotide-binding</keyword>
<dbReference type="GO" id="GO:0003924">
    <property type="term" value="F:GTPase activity"/>
    <property type="evidence" value="ECO:0007669"/>
    <property type="project" value="TreeGrafter"/>
</dbReference>
<reference evidence="7" key="1">
    <citation type="submission" date="2025-08" db="UniProtKB">
        <authorList>
            <consortium name="RefSeq"/>
        </authorList>
    </citation>
    <scope>IDENTIFICATION</scope>
</reference>
<dbReference type="Proteomes" id="UP000504612">
    <property type="component" value="Unplaced"/>
</dbReference>
<keyword evidence="4" id="KW-0342">GTP-binding</keyword>
<dbReference type="GeneID" id="113430453"/>
<dbReference type="InterPro" id="IPR051515">
    <property type="entry name" value="IRG"/>
</dbReference>
<comment type="similarity">
    <text evidence="1">Belongs to the TRAFAC class dynamin-like GTPase superfamily. IRG family.</text>
</comment>
<sequence length="462" mass="51880">MGGTFLIISRKNALGTDGYITCSPSDLSSLAVFEKKPTLACVEIFENHFIKIIGTEPRATMGNLVLKDFVRREFEDLKSELNKGNIPKVASEYQNRLNEMQNLPLNIAVTGDAGAGKSSFVNAFRGVRDDDEEAAEVGPGKETMEPKAYPHPSFPNIKIWDLPGIGTHQVKAAKYLKNVQFERYDIFIMIISDRFTENDALLAKEIQRMRKKFYYVCSRIDITINNEMMKKNFNVEDTLASMRQYCESCLKKAAEVSSRVFLVSSREVYMYDFPLLQETIAVELPDHKKDILTLSVHIFSEKELMKKKELMKSYIKKIALISCACGVVPVPGLSMACDVGILIDALKRFCRVFGLDDRSLRFLALQTGKEFEVLRSAIKKTPLANAIDGELVFTLLMRSSLWVAVSLVETVLDIIPVIGSLFGGASSYVVTYHFLNSFLEDAVEDARNVRAKLLQQPESQGV</sequence>
<dbReference type="KEGG" id="nss:113430453"/>
<dbReference type="AlphaFoldDB" id="A0A6J1W083"/>
<feature type="domain" description="IRG-type G" evidence="5">
    <location>
        <begin position="103"/>
        <end position="283"/>
    </location>
</feature>
<dbReference type="GO" id="GO:0005525">
    <property type="term" value="F:GTP binding"/>
    <property type="evidence" value="ECO:0007669"/>
    <property type="project" value="UniProtKB-KW"/>
</dbReference>
<keyword evidence="6" id="KW-1185">Reference proteome</keyword>
<evidence type="ECO:0000259" key="5">
    <source>
        <dbReference type="PROSITE" id="PS51716"/>
    </source>
</evidence>
<dbReference type="Gene3D" id="3.40.50.300">
    <property type="entry name" value="P-loop containing nucleotide triphosphate hydrolases"/>
    <property type="match status" value="1"/>
</dbReference>
<evidence type="ECO:0000256" key="3">
    <source>
        <dbReference type="ARBA" id="ARBA00022801"/>
    </source>
</evidence>
<keyword evidence="3" id="KW-0378">Hydrolase</keyword>